<proteinExistence type="predicted"/>
<dbReference type="InterPro" id="IPR041629">
    <property type="entry name" value="SCP_3"/>
</dbReference>
<evidence type="ECO:0000256" key="1">
    <source>
        <dbReference type="SAM" id="MobiDB-lite"/>
    </source>
</evidence>
<dbReference type="AlphaFoldDB" id="A0A543N6T2"/>
<feature type="domain" description="Bacterial SCP orthologue" evidence="2">
    <location>
        <begin position="67"/>
        <end position="158"/>
    </location>
</feature>
<dbReference type="OrthoDB" id="8481083at2"/>
<dbReference type="EMBL" id="VFQC01000003">
    <property type="protein sequence ID" value="TQN27536.1"/>
    <property type="molecule type" value="Genomic_DNA"/>
</dbReference>
<reference evidence="3 4" key="1">
    <citation type="submission" date="2019-06" db="EMBL/GenBank/DDBJ databases">
        <title>Sequencing the genomes of 1000 actinobacteria strains.</title>
        <authorList>
            <person name="Klenk H.-P."/>
        </authorList>
    </citation>
    <scope>NUCLEOTIDE SEQUENCE [LARGE SCALE GENOMIC DNA]</scope>
    <source>
        <strain evidence="3 4">DSM 45015</strain>
    </source>
</reference>
<organism evidence="3 4">
    <name type="scientific">Haloactinospora alba</name>
    <dbReference type="NCBI Taxonomy" id="405555"/>
    <lineage>
        <taxon>Bacteria</taxon>
        <taxon>Bacillati</taxon>
        <taxon>Actinomycetota</taxon>
        <taxon>Actinomycetes</taxon>
        <taxon>Streptosporangiales</taxon>
        <taxon>Nocardiopsidaceae</taxon>
        <taxon>Haloactinospora</taxon>
    </lineage>
</organism>
<keyword evidence="4" id="KW-1185">Reference proteome</keyword>
<dbReference type="RefSeq" id="WP_141925975.1">
    <property type="nucleotide sequence ID" value="NZ_VFQC01000003.1"/>
</dbReference>
<evidence type="ECO:0000259" key="2">
    <source>
        <dbReference type="Pfam" id="PF17844"/>
    </source>
</evidence>
<protein>
    <recommendedName>
        <fullName evidence="2">Bacterial SCP orthologue domain-containing protein</fullName>
    </recommendedName>
</protein>
<gene>
    <name evidence="3" type="ORF">FHX37_4257</name>
</gene>
<feature type="region of interest" description="Disordered" evidence="1">
    <location>
        <begin position="26"/>
        <end position="45"/>
    </location>
</feature>
<sequence>MPARSSATQRHHAALLSALRSQLAALGEDSAAEQPHSAETGNDPSAALSACASAVVRAHEAGQQPVREALRAVVRSSLAELAQRAPGRSVEVRVPPFSAVQVIAGPHHTRGTPPNTVQTDPLTWVRLATGRLSWEQARAEGSVEASGNRADLAPWLPLWPSR</sequence>
<comment type="caution">
    <text evidence="3">The sequence shown here is derived from an EMBL/GenBank/DDBJ whole genome shotgun (WGS) entry which is preliminary data.</text>
</comment>
<dbReference type="Proteomes" id="UP000317422">
    <property type="component" value="Unassembled WGS sequence"/>
</dbReference>
<dbReference type="Gene3D" id="3.30.1050.40">
    <property type="match status" value="1"/>
</dbReference>
<evidence type="ECO:0000313" key="3">
    <source>
        <dbReference type="EMBL" id="TQN27536.1"/>
    </source>
</evidence>
<evidence type="ECO:0000313" key="4">
    <source>
        <dbReference type="Proteomes" id="UP000317422"/>
    </source>
</evidence>
<dbReference type="Pfam" id="PF17844">
    <property type="entry name" value="SCP_3"/>
    <property type="match status" value="1"/>
</dbReference>
<accession>A0A543N6T2</accession>
<name>A0A543N6T2_9ACTN</name>